<keyword evidence="3" id="KW-1185">Reference proteome</keyword>
<feature type="compositionally biased region" description="Basic and acidic residues" evidence="1">
    <location>
        <begin position="20"/>
        <end position="36"/>
    </location>
</feature>
<feature type="compositionally biased region" description="Polar residues" evidence="1">
    <location>
        <begin position="233"/>
        <end position="256"/>
    </location>
</feature>
<name>A0A3N4HR26_ASCIM</name>
<dbReference type="Proteomes" id="UP000275078">
    <property type="component" value="Unassembled WGS sequence"/>
</dbReference>
<evidence type="ECO:0000313" key="2">
    <source>
        <dbReference type="EMBL" id="RPA76159.1"/>
    </source>
</evidence>
<gene>
    <name evidence="2" type="ORF">BJ508DRAFT_338032</name>
</gene>
<feature type="compositionally biased region" description="Polar residues" evidence="1">
    <location>
        <begin position="176"/>
        <end position="188"/>
    </location>
</feature>
<feature type="region of interest" description="Disordered" evidence="1">
    <location>
        <begin position="411"/>
        <end position="432"/>
    </location>
</feature>
<feature type="compositionally biased region" description="Basic and acidic residues" evidence="1">
    <location>
        <begin position="637"/>
        <end position="656"/>
    </location>
</feature>
<accession>A0A3N4HR26</accession>
<sequence>MGGKKKKGHRNGTSQGAGPRLKDAELAASSDQKEGETPMNDPASVPLANKADAFAPNPFPCEGKDTIQPSAPVPDREKSDGSPGKCLPVAANGDESSKDLQSRTESNPTSCRSEHARRKETVTPSERSSSVTGRPDRWAKRKARNSKVPRNVADFGGQAGAAVSEIELQPKVAAQMNPTDSSQPSASNEAKVALANLPNGEAVMQVPKRSGHWRNRQQLVSDAAPSRLRETKTSMSSASNTNRGTTSVRQDQNDTTGLKPDEDDTVQLAMDHPSYNEAAETSGRAAALQVSDIPKPDKFHPGSQGYFNTEAAIKDIKDHFAASDFAANAKDYKAELHHLSEVVRLSRRILHRIPDRNLPENLVLDKSIMDEWLTGRDWFGQMDFTSEMEIRKLSYVIQRFMGCVRESIRQSERYDKENPKGRLAHTPGYDPSEKQAAQLHDYRIELETAIANERKKQITLPDSPDAPRHLATAVDDENQGTADAAPECSLQDATKDASPLLKNAKEEATIQYEPQTLPPTADAATGRLEEQSSSIALNETAPDVHEPRPDASVGSSPRATITRELGAYARAVYPATELLRANLSLRIVAFKIAQQSHDIDGSLASLYGIQHTITQQIKNLQAALALNMDPEKAEEIKMQSHDWTEDKSTTPDEQLEKTSLTSIPDLSYLREKLDRDGPCNKVGSPFGPNYPSESQNFARRRR</sequence>
<evidence type="ECO:0000256" key="1">
    <source>
        <dbReference type="SAM" id="MobiDB-lite"/>
    </source>
</evidence>
<feature type="compositionally biased region" description="Polar residues" evidence="1">
    <location>
        <begin position="691"/>
        <end position="702"/>
    </location>
</feature>
<dbReference type="AlphaFoldDB" id="A0A3N4HR26"/>
<feature type="compositionally biased region" description="Polar residues" evidence="1">
    <location>
        <begin position="122"/>
        <end position="132"/>
    </location>
</feature>
<evidence type="ECO:0000313" key="3">
    <source>
        <dbReference type="Proteomes" id="UP000275078"/>
    </source>
</evidence>
<dbReference type="EMBL" id="ML119750">
    <property type="protein sequence ID" value="RPA76159.1"/>
    <property type="molecule type" value="Genomic_DNA"/>
</dbReference>
<feature type="region of interest" description="Disordered" evidence="1">
    <location>
        <begin position="1"/>
        <end position="157"/>
    </location>
</feature>
<proteinExistence type="predicted"/>
<protein>
    <submittedName>
        <fullName evidence="2">Uncharacterized protein</fullName>
    </submittedName>
</protein>
<feature type="region of interest" description="Disordered" evidence="1">
    <location>
        <begin position="171"/>
        <end position="264"/>
    </location>
</feature>
<feature type="compositionally biased region" description="Basic and acidic residues" evidence="1">
    <location>
        <begin position="112"/>
        <end position="121"/>
    </location>
</feature>
<reference evidence="2 3" key="1">
    <citation type="journal article" date="2018" name="Nat. Ecol. Evol.">
        <title>Pezizomycetes genomes reveal the molecular basis of ectomycorrhizal truffle lifestyle.</title>
        <authorList>
            <person name="Murat C."/>
            <person name="Payen T."/>
            <person name="Noel B."/>
            <person name="Kuo A."/>
            <person name="Morin E."/>
            <person name="Chen J."/>
            <person name="Kohler A."/>
            <person name="Krizsan K."/>
            <person name="Balestrini R."/>
            <person name="Da Silva C."/>
            <person name="Montanini B."/>
            <person name="Hainaut M."/>
            <person name="Levati E."/>
            <person name="Barry K.W."/>
            <person name="Belfiori B."/>
            <person name="Cichocki N."/>
            <person name="Clum A."/>
            <person name="Dockter R.B."/>
            <person name="Fauchery L."/>
            <person name="Guy J."/>
            <person name="Iotti M."/>
            <person name="Le Tacon F."/>
            <person name="Lindquist E.A."/>
            <person name="Lipzen A."/>
            <person name="Malagnac F."/>
            <person name="Mello A."/>
            <person name="Molinier V."/>
            <person name="Miyauchi S."/>
            <person name="Poulain J."/>
            <person name="Riccioni C."/>
            <person name="Rubini A."/>
            <person name="Sitrit Y."/>
            <person name="Splivallo R."/>
            <person name="Traeger S."/>
            <person name="Wang M."/>
            <person name="Zifcakova L."/>
            <person name="Wipf D."/>
            <person name="Zambonelli A."/>
            <person name="Paolocci F."/>
            <person name="Nowrousian M."/>
            <person name="Ottonello S."/>
            <person name="Baldrian P."/>
            <person name="Spatafora J.W."/>
            <person name="Henrissat B."/>
            <person name="Nagy L.G."/>
            <person name="Aury J.M."/>
            <person name="Wincker P."/>
            <person name="Grigoriev I.V."/>
            <person name="Bonfante P."/>
            <person name="Martin F.M."/>
        </authorList>
    </citation>
    <scope>NUCLEOTIDE SEQUENCE [LARGE SCALE GENOMIC DNA]</scope>
    <source>
        <strain evidence="2 3">RN42</strain>
    </source>
</reference>
<organism evidence="2 3">
    <name type="scientific">Ascobolus immersus RN42</name>
    <dbReference type="NCBI Taxonomy" id="1160509"/>
    <lineage>
        <taxon>Eukaryota</taxon>
        <taxon>Fungi</taxon>
        <taxon>Dikarya</taxon>
        <taxon>Ascomycota</taxon>
        <taxon>Pezizomycotina</taxon>
        <taxon>Pezizomycetes</taxon>
        <taxon>Pezizales</taxon>
        <taxon>Ascobolaceae</taxon>
        <taxon>Ascobolus</taxon>
    </lineage>
</organism>
<feature type="region of interest" description="Disordered" evidence="1">
    <location>
        <begin position="637"/>
        <end position="702"/>
    </location>
</feature>
<feature type="compositionally biased region" description="Basic residues" evidence="1">
    <location>
        <begin position="1"/>
        <end position="10"/>
    </location>
</feature>
<feature type="compositionally biased region" description="Basic and acidic residues" evidence="1">
    <location>
        <begin position="668"/>
        <end position="678"/>
    </location>
</feature>
<feature type="compositionally biased region" description="Basic and acidic residues" evidence="1">
    <location>
        <begin position="411"/>
        <end position="420"/>
    </location>
</feature>
<feature type="region of interest" description="Disordered" evidence="1">
    <location>
        <begin position="507"/>
        <end position="558"/>
    </location>
</feature>